<feature type="domain" description="RNA polymerase sigma-70 region 2" evidence="5">
    <location>
        <begin position="43"/>
        <end position="108"/>
    </location>
</feature>
<dbReference type="NCBIfam" id="TIGR02937">
    <property type="entry name" value="sigma70-ECF"/>
    <property type="match status" value="1"/>
</dbReference>
<accession>A0A225DZ58</accession>
<keyword evidence="3" id="KW-0238">DNA-binding</keyword>
<evidence type="ECO:0000256" key="4">
    <source>
        <dbReference type="ARBA" id="ARBA00023163"/>
    </source>
</evidence>
<keyword evidence="4" id="KW-0804">Transcription</keyword>
<dbReference type="Gene3D" id="1.10.10.2690">
    <property type="match status" value="1"/>
</dbReference>
<organism evidence="6 7">
    <name type="scientific">Fimbriiglobus ruber</name>
    <dbReference type="NCBI Taxonomy" id="1908690"/>
    <lineage>
        <taxon>Bacteria</taxon>
        <taxon>Pseudomonadati</taxon>
        <taxon>Planctomycetota</taxon>
        <taxon>Planctomycetia</taxon>
        <taxon>Gemmatales</taxon>
        <taxon>Gemmataceae</taxon>
        <taxon>Fimbriiglobus</taxon>
    </lineage>
</organism>
<name>A0A225DZ58_9BACT</name>
<comment type="caution">
    <text evidence="6">The sequence shown here is derived from an EMBL/GenBank/DDBJ whole genome shotgun (WGS) entry which is preliminary data.</text>
</comment>
<dbReference type="InterPro" id="IPR014284">
    <property type="entry name" value="RNA_pol_sigma-70_dom"/>
</dbReference>
<dbReference type="EMBL" id="NIDE01000001">
    <property type="protein sequence ID" value="OWK46800.1"/>
    <property type="molecule type" value="Genomic_DNA"/>
</dbReference>
<protein>
    <submittedName>
        <fullName evidence="6">Transcriptional control protein</fullName>
    </submittedName>
</protein>
<dbReference type="Gene3D" id="1.10.1740.10">
    <property type="match status" value="1"/>
</dbReference>
<dbReference type="InterPro" id="IPR053721">
    <property type="entry name" value="Fimbrial_Adhesin_Reg"/>
</dbReference>
<dbReference type="GO" id="GO:0006352">
    <property type="term" value="P:DNA-templated transcription initiation"/>
    <property type="evidence" value="ECO:0007669"/>
    <property type="project" value="InterPro"/>
</dbReference>
<dbReference type="InterPro" id="IPR039425">
    <property type="entry name" value="RNA_pol_sigma-70-like"/>
</dbReference>
<dbReference type="Pfam" id="PF04542">
    <property type="entry name" value="Sigma70_r2"/>
    <property type="match status" value="1"/>
</dbReference>
<dbReference type="SUPFAM" id="SSF88946">
    <property type="entry name" value="Sigma2 domain of RNA polymerase sigma factors"/>
    <property type="match status" value="1"/>
</dbReference>
<sequence>MVVTTADRKGRILGAGRSMHTTSASLLERLREGRDAEAWAQFIRIYSPILYAWARKVGLRHDDAVDLTQDVFAVLVQKLPEFRYDTQQRFRGWLWTVTKHKWLERRRRPDLPLDAESRVEDARAPAATPPEFEEAEFRDHLIRSVVPSLRGNFHDTTWQAFWRQVVDGRPANEVAVELGLSLATVYKAKLRVLAHLHAELGDLFAD</sequence>
<dbReference type="InterPro" id="IPR007627">
    <property type="entry name" value="RNA_pol_sigma70_r2"/>
</dbReference>
<evidence type="ECO:0000256" key="2">
    <source>
        <dbReference type="ARBA" id="ARBA00023082"/>
    </source>
</evidence>
<evidence type="ECO:0000256" key="1">
    <source>
        <dbReference type="ARBA" id="ARBA00023015"/>
    </source>
</evidence>
<dbReference type="PANTHER" id="PTHR43133">
    <property type="entry name" value="RNA POLYMERASE ECF-TYPE SIGMA FACTO"/>
    <property type="match status" value="1"/>
</dbReference>
<keyword evidence="2" id="KW-0731">Sigma factor</keyword>
<reference evidence="7" key="1">
    <citation type="submission" date="2017-06" db="EMBL/GenBank/DDBJ databases">
        <title>Genome analysis of Fimbriiglobus ruber SP5, the first member of the order Planctomycetales with confirmed chitinolytic capability.</title>
        <authorList>
            <person name="Ravin N.V."/>
            <person name="Rakitin A.L."/>
            <person name="Ivanova A.A."/>
            <person name="Beletsky A.V."/>
            <person name="Kulichevskaya I.S."/>
            <person name="Mardanov A.V."/>
            <person name="Dedysh S.N."/>
        </authorList>
    </citation>
    <scope>NUCLEOTIDE SEQUENCE [LARGE SCALE GENOMIC DNA]</scope>
    <source>
        <strain evidence="7">SP5</strain>
    </source>
</reference>
<dbReference type="InterPro" id="IPR013325">
    <property type="entry name" value="RNA_pol_sigma_r2"/>
</dbReference>
<dbReference type="Proteomes" id="UP000214646">
    <property type="component" value="Unassembled WGS sequence"/>
</dbReference>
<keyword evidence="1" id="KW-0805">Transcription regulation</keyword>
<gene>
    <name evidence="6" type="ORF">FRUB_00499</name>
</gene>
<evidence type="ECO:0000313" key="6">
    <source>
        <dbReference type="EMBL" id="OWK46800.1"/>
    </source>
</evidence>
<evidence type="ECO:0000313" key="7">
    <source>
        <dbReference type="Proteomes" id="UP000214646"/>
    </source>
</evidence>
<keyword evidence="7" id="KW-1185">Reference proteome</keyword>
<evidence type="ECO:0000259" key="5">
    <source>
        <dbReference type="Pfam" id="PF04542"/>
    </source>
</evidence>
<dbReference type="PANTHER" id="PTHR43133:SF8">
    <property type="entry name" value="RNA POLYMERASE SIGMA FACTOR HI_1459-RELATED"/>
    <property type="match status" value="1"/>
</dbReference>
<proteinExistence type="predicted"/>
<dbReference type="GO" id="GO:0003677">
    <property type="term" value="F:DNA binding"/>
    <property type="evidence" value="ECO:0007669"/>
    <property type="project" value="UniProtKB-KW"/>
</dbReference>
<evidence type="ECO:0000256" key="3">
    <source>
        <dbReference type="ARBA" id="ARBA00023125"/>
    </source>
</evidence>
<dbReference type="GO" id="GO:0016987">
    <property type="term" value="F:sigma factor activity"/>
    <property type="evidence" value="ECO:0007669"/>
    <property type="project" value="UniProtKB-KW"/>
</dbReference>
<dbReference type="AlphaFoldDB" id="A0A225DZ58"/>